<sequence>MFPRTALFECLRGEADAATLTPGHEFPSKVEHPTYISEQIPLPSKDKTIHRTAKSIASDILTALLSATKPGRELGATYVLEGFKKALQSASALKGPLKEAYDRASEAVSKIEGLVKEYPYYAAAILTVVALGVLVVLTPAVIHALGFGVLGLVEGSFASAWQPTYGGVVKAGSLFSYIQKLGMLY</sequence>
<keyword evidence="3 6" id="KW-0812">Transmembrane</keyword>
<evidence type="ECO:0000313" key="7">
    <source>
        <dbReference type="EMBL" id="KAJ9664588.1"/>
    </source>
</evidence>
<dbReference type="EMBL" id="JAPDRL010000036">
    <property type="protein sequence ID" value="KAJ9664588.1"/>
    <property type="molecule type" value="Genomic_DNA"/>
</dbReference>
<keyword evidence="4 6" id="KW-1133">Transmembrane helix</keyword>
<organism evidence="7 8">
    <name type="scientific">Coniosporium apollinis</name>
    <dbReference type="NCBI Taxonomy" id="61459"/>
    <lineage>
        <taxon>Eukaryota</taxon>
        <taxon>Fungi</taxon>
        <taxon>Dikarya</taxon>
        <taxon>Ascomycota</taxon>
        <taxon>Pezizomycotina</taxon>
        <taxon>Dothideomycetes</taxon>
        <taxon>Dothideomycetes incertae sedis</taxon>
        <taxon>Coniosporium</taxon>
    </lineage>
</organism>
<evidence type="ECO:0000256" key="6">
    <source>
        <dbReference type="SAM" id="Phobius"/>
    </source>
</evidence>
<comment type="similarity">
    <text evidence="2">Belongs to the IFI6/IFI27 family.</text>
</comment>
<comment type="caution">
    <text evidence="7">The sequence shown here is derived from an EMBL/GenBank/DDBJ whole genome shotgun (WGS) entry which is preliminary data.</text>
</comment>
<protein>
    <submittedName>
        <fullName evidence="7">Uncharacterized protein</fullName>
    </submittedName>
</protein>
<dbReference type="InterPro" id="IPR038213">
    <property type="entry name" value="IFI6/IFI27-like_sf"/>
</dbReference>
<accession>A0ABQ9NQN1</accession>
<evidence type="ECO:0000256" key="1">
    <source>
        <dbReference type="ARBA" id="ARBA00004141"/>
    </source>
</evidence>
<reference evidence="7" key="1">
    <citation type="submission" date="2022-10" db="EMBL/GenBank/DDBJ databases">
        <title>Culturing micro-colonial fungi from biological soil crusts in the Mojave desert and describing Neophaeococcomyces mojavensis, and introducing the new genera and species Taxawa tesnikishii.</title>
        <authorList>
            <person name="Kurbessoian T."/>
            <person name="Stajich J.E."/>
        </authorList>
    </citation>
    <scope>NUCLEOTIDE SEQUENCE</scope>
    <source>
        <strain evidence="7">TK_1</strain>
    </source>
</reference>
<evidence type="ECO:0000256" key="5">
    <source>
        <dbReference type="ARBA" id="ARBA00023136"/>
    </source>
</evidence>
<evidence type="ECO:0000256" key="4">
    <source>
        <dbReference type="ARBA" id="ARBA00022989"/>
    </source>
</evidence>
<dbReference type="Proteomes" id="UP001172684">
    <property type="component" value="Unassembled WGS sequence"/>
</dbReference>
<comment type="subcellular location">
    <subcellularLocation>
        <location evidence="1">Membrane</location>
        <topology evidence="1">Multi-pass membrane protein</topology>
    </subcellularLocation>
</comment>
<keyword evidence="5 6" id="KW-0472">Membrane</keyword>
<gene>
    <name evidence="7" type="ORF">H2201_005100</name>
</gene>
<dbReference type="InterPro" id="IPR009311">
    <property type="entry name" value="IFI6/IFI27-like"/>
</dbReference>
<evidence type="ECO:0000256" key="2">
    <source>
        <dbReference type="ARBA" id="ARBA00007262"/>
    </source>
</evidence>
<name>A0ABQ9NQN1_9PEZI</name>
<keyword evidence="8" id="KW-1185">Reference proteome</keyword>
<dbReference type="Gene3D" id="6.10.110.10">
    <property type="match status" value="1"/>
</dbReference>
<feature type="transmembrane region" description="Helical" evidence="6">
    <location>
        <begin position="120"/>
        <end position="142"/>
    </location>
</feature>
<evidence type="ECO:0000256" key="3">
    <source>
        <dbReference type="ARBA" id="ARBA00022692"/>
    </source>
</evidence>
<proteinExistence type="inferred from homology"/>
<dbReference type="Pfam" id="PF06140">
    <property type="entry name" value="Ifi-6-16"/>
    <property type="match status" value="1"/>
</dbReference>
<evidence type="ECO:0000313" key="8">
    <source>
        <dbReference type="Proteomes" id="UP001172684"/>
    </source>
</evidence>